<evidence type="ECO:0000256" key="1">
    <source>
        <dbReference type="ARBA" id="ARBA00022614"/>
    </source>
</evidence>
<dbReference type="SUPFAM" id="SSF52047">
    <property type="entry name" value="RNI-like"/>
    <property type="match status" value="1"/>
</dbReference>
<reference evidence="4" key="1">
    <citation type="submission" date="2025-08" db="UniProtKB">
        <authorList>
            <consortium name="RefSeq"/>
        </authorList>
    </citation>
    <scope>IDENTIFICATION</scope>
</reference>
<dbReference type="PANTHER" id="PTHR48051:SF1">
    <property type="entry name" value="RAS SUPPRESSOR PROTEIN 1"/>
    <property type="match status" value="1"/>
</dbReference>
<dbReference type="Pfam" id="PF00560">
    <property type="entry name" value="LRR_1"/>
    <property type="match status" value="1"/>
</dbReference>
<sequence length="237" mass="26510">MGNSISPHIENARKTGICSLKDMKLKELPLEITKLPSSLRTLDLSHNQLKALGPLIGQFTSLKSLSVNHNQLKKLPLELNGFLKLENLSLSANILNTFTLSSASKMNNLKTININNNKLKEFPECLCLLPNIDVVDISNNFISSLPTNIGNLKAIELNLNKNKLNCLSDELTKCERLKVLRVEENCLGVDAFTENILKNSKFSVLAFEGNLFTMKQLQEMNGYDEYIARYSAGKKKL</sequence>
<organism evidence="3 4">
    <name type="scientific">Hydra vulgaris</name>
    <name type="common">Hydra</name>
    <name type="synonym">Hydra attenuata</name>
    <dbReference type="NCBI Taxonomy" id="6087"/>
    <lineage>
        <taxon>Eukaryota</taxon>
        <taxon>Metazoa</taxon>
        <taxon>Cnidaria</taxon>
        <taxon>Hydrozoa</taxon>
        <taxon>Hydroidolina</taxon>
        <taxon>Anthoathecata</taxon>
        <taxon>Aplanulata</taxon>
        <taxon>Hydridae</taxon>
        <taxon>Hydra</taxon>
    </lineage>
</organism>
<evidence type="ECO:0000313" key="3">
    <source>
        <dbReference type="Proteomes" id="UP001652625"/>
    </source>
</evidence>
<accession>A0ABM4C4J9</accession>
<protein>
    <submittedName>
        <fullName evidence="4">Leucine-rich repeat-containing protein 57</fullName>
    </submittedName>
</protein>
<dbReference type="PRINTS" id="PR00019">
    <property type="entry name" value="LEURICHRPT"/>
</dbReference>
<dbReference type="PROSITE" id="PS51450">
    <property type="entry name" value="LRR"/>
    <property type="match status" value="2"/>
</dbReference>
<dbReference type="GeneID" id="100202132"/>
<keyword evidence="2" id="KW-0677">Repeat</keyword>
<dbReference type="InterPro" id="IPR050216">
    <property type="entry name" value="LRR_domain-containing"/>
</dbReference>
<dbReference type="Gene3D" id="3.80.10.10">
    <property type="entry name" value="Ribonuclease Inhibitor"/>
    <property type="match status" value="1"/>
</dbReference>
<dbReference type="Pfam" id="PF12799">
    <property type="entry name" value="LRR_4"/>
    <property type="match status" value="1"/>
</dbReference>
<evidence type="ECO:0000313" key="4">
    <source>
        <dbReference type="RefSeq" id="XP_065656496.1"/>
    </source>
</evidence>
<dbReference type="InterPro" id="IPR003591">
    <property type="entry name" value="Leu-rich_rpt_typical-subtyp"/>
</dbReference>
<keyword evidence="1" id="KW-0433">Leucine-rich repeat</keyword>
<dbReference type="InterPro" id="IPR032675">
    <property type="entry name" value="LRR_dom_sf"/>
</dbReference>
<name>A0ABM4C4J9_HYDVU</name>
<proteinExistence type="predicted"/>
<dbReference type="SMART" id="SM00364">
    <property type="entry name" value="LRR_BAC"/>
    <property type="match status" value="4"/>
</dbReference>
<dbReference type="InterPro" id="IPR025875">
    <property type="entry name" value="Leu-rich_rpt_4"/>
</dbReference>
<dbReference type="PANTHER" id="PTHR48051">
    <property type="match status" value="1"/>
</dbReference>
<dbReference type="InterPro" id="IPR001611">
    <property type="entry name" value="Leu-rich_rpt"/>
</dbReference>
<dbReference type="SMART" id="SM00369">
    <property type="entry name" value="LRR_TYP"/>
    <property type="match status" value="4"/>
</dbReference>
<dbReference type="RefSeq" id="XP_065656496.1">
    <property type="nucleotide sequence ID" value="XM_065800424.1"/>
</dbReference>
<evidence type="ECO:0000256" key="2">
    <source>
        <dbReference type="ARBA" id="ARBA00022737"/>
    </source>
</evidence>
<keyword evidence="3" id="KW-1185">Reference proteome</keyword>
<gene>
    <name evidence="4" type="primary">LOC100202132</name>
</gene>
<dbReference type="Proteomes" id="UP001652625">
    <property type="component" value="Chromosome 06"/>
</dbReference>